<keyword evidence="4" id="KW-1185">Reference proteome</keyword>
<dbReference type="RefSeq" id="XP_001415643.1">
    <property type="nucleotide sequence ID" value="XM_001415606.1"/>
</dbReference>
<dbReference type="Pfam" id="PF02953">
    <property type="entry name" value="zf-Tim10_DDP"/>
    <property type="match status" value="1"/>
</dbReference>
<organism evidence="3 4">
    <name type="scientific">Ostreococcus lucimarinus (strain CCE9901)</name>
    <dbReference type="NCBI Taxonomy" id="436017"/>
    <lineage>
        <taxon>Eukaryota</taxon>
        <taxon>Viridiplantae</taxon>
        <taxon>Chlorophyta</taxon>
        <taxon>Mamiellophyceae</taxon>
        <taxon>Mamiellales</taxon>
        <taxon>Bathycoccaceae</taxon>
        <taxon>Ostreococcus</taxon>
    </lineage>
</organism>
<keyword evidence="1" id="KW-0496">Mitochondrion</keyword>
<comment type="subunit">
    <text evidence="1">Heterohexamer.</text>
</comment>
<dbReference type="Gene3D" id="1.10.287.810">
    <property type="entry name" value="Mitochondrial import inner membrane translocase subunit tim13 like domains"/>
    <property type="match status" value="1"/>
</dbReference>
<keyword evidence="1" id="KW-0143">Chaperone</keyword>
<comment type="function">
    <text evidence="1">Mitochondrial intermembrane chaperone that participates in the import and insertion of some multi-pass transmembrane proteins into the mitochondrial inner membrane. Also required for the transfer of beta-barrel precursors from the TOM complex to the sorting and assembly machinery (SAM complex) of the outer membrane. Acts as a chaperone-like protein that protects the hydrophobic precursors from aggregation and guide them through the mitochondrial intermembrane space.</text>
</comment>
<evidence type="ECO:0000313" key="4">
    <source>
        <dbReference type="Proteomes" id="UP000001568"/>
    </source>
</evidence>
<evidence type="ECO:0000259" key="2">
    <source>
        <dbReference type="Pfam" id="PF02953"/>
    </source>
</evidence>
<proteinExistence type="inferred from homology"/>
<dbReference type="GO" id="GO:0005743">
    <property type="term" value="C:mitochondrial inner membrane"/>
    <property type="evidence" value="ECO:0007669"/>
    <property type="project" value="UniProtKB-SubCell"/>
</dbReference>
<evidence type="ECO:0000313" key="3">
    <source>
        <dbReference type="EMBL" id="ABO93935.1"/>
    </source>
</evidence>
<keyword evidence="1" id="KW-0813">Transport</keyword>
<dbReference type="AlphaFoldDB" id="A4RRX5"/>
<keyword evidence="1" id="KW-0811">Translocation</keyword>
<gene>
    <name evidence="3" type="ORF">OSTLU_39800</name>
</gene>
<comment type="similarity">
    <text evidence="1">Belongs to the small Tim family.</text>
</comment>
<dbReference type="Gramene" id="ABO93935">
    <property type="protein sequence ID" value="ABO93935"/>
    <property type="gene ID" value="OSTLU_39800"/>
</dbReference>
<comment type="domain">
    <text evidence="1">The twin CX3C motif contains 4 conserved Cys residues that form 2 disulfide bonds in the mitochondrial intermembrane space.</text>
</comment>
<sequence>MAHEQNPEAVMHQVKAELANAYAQEFFTTVRDKCFQKCVTKPGGSMSSGEATCLSRCTDRYVEATKMISHVVLQAYSKGGV</sequence>
<dbReference type="InterPro" id="IPR035427">
    <property type="entry name" value="Tim10-like_dom_sf"/>
</dbReference>
<protein>
    <recommendedName>
        <fullName evidence="1">Mitochondrial import inner membrane translocase subunit</fullName>
    </recommendedName>
</protein>
<dbReference type="GO" id="GO:0015031">
    <property type="term" value="P:protein transport"/>
    <property type="evidence" value="ECO:0007669"/>
    <property type="project" value="UniProtKB-KW"/>
</dbReference>
<dbReference type="GeneID" id="4999694"/>
<feature type="domain" description="Tim10-like" evidence="2">
    <location>
        <begin position="13"/>
        <end position="70"/>
    </location>
</feature>
<reference evidence="3 4" key="1">
    <citation type="journal article" date="2007" name="Proc. Natl. Acad. Sci. U.S.A.">
        <title>The tiny eukaryote Ostreococcus provides genomic insights into the paradox of plankton speciation.</title>
        <authorList>
            <person name="Palenik B."/>
            <person name="Grimwood J."/>
            <person name="Aerts A."/>
            <person name="Rouze P."/>
            <person name="Salamov A."/>
            <person name="Putnam N."/>
            <person name="Dupont C."/>
            <person name="Jorgensen R."/>
            <person name="Derelle E."/>
            <person name="Rombauts S."/>
            <person name="Zhou K."/>
            <person name="Otillar R."/>
            <person name="Merchant S.S."/>
            <person name="Podell S."/>
            <person name="Gaasterland T."/>
            <person name="Napoli C."/>
            <person name="Gendler K."/>
            <person name="Manuell A."/>
            <person name="Tai V."/>
            <person name="Vallon O."/>
            <person name="Piganeau G."/>
            <person name="Jancek S."/>
            <person name="Heijde M."/>
            <person name="Jabbari K."/>
            <person name="Bowler C."/>
            <person name="Lohr M."/>
            <person name="Robbens S."/>
            <person name="Werner G."/>
            <person name="Dubchak I."/>
            <person name="Pazour G.J."/>
            <person name="Ren Q."/>
            <person name="Paulsen I."/>
            <person name="Delwiche C."/>
            <person name="Schmutz J."/>
            <person name="Rokhsar D."/>
            <person name="Van de Peer Y."/>
            <person name="Moreau H."/>
            <person name="Grigoriev I.V."/>
        </authorList>
    </citation>
    <scope>NUCLEOTIDE SEQUENCE [LARGE SCALE GENOMIC DNA]</scope>
    <source>
        <strain evidence="3 4">CCE9901</strain>
    </source>
</reference>
<keyword evidence="1" id="KW-0999">Mitochondrion inner membrane</keyword>
<name>A4RRX5_OSTLU</name>
<dbReference type="OMA" id="NAYAQEF"/>
<dbReference type="EMBL" id="CP000581">
    <property type="protein sequence ID" value="ABO93935.1"/>
    <property type="molecule type" value="Genomic_DNA"/>
</dbReference>
<keyword evidence="1" id="KW-0653">Protein transport</keyword>
<dbReference type="InterPro" id="IPR004217">
    <property type="entry name" value="Tim10-like"/>
</dbReference>
<accession>A4RRX5</accession>
<keyword evidence="1" id="KW-1015">Disulfide bond</keyword>
<dbReference type="SUPFAM" id="SSF144122">
    <property type="entry name" value="Tim10-like"/>
    <property type="match status" value="1"/>
</dbReference>
<dbReference type="OrthoDB" id="7813104at2759"/>
<dbReference type="HOGENOM" id="CLU_141397_0_2_1"/>
<dbReference type="eggNOG" id="KOG1733">
    <property type="taxonomic scope" value="Eukaryota"/>
</dbReference>
<dbReference type="KEGG" id="olu:OSTLU_39800"/>
<dbReference type="STRING" id="436017.A4RRX5"/>
<evidence type="ECO:0000256" key="1">
    <source>
        <dbReference type="RuleBase" id="RU367043"/>
    </source>
</evidence>
<keyword evidence="1" id="KW-0472">Membrane</keyword>
<dbReference type="Proteomes" id="UP000001568">
    <property type="component" value="Chromosome 1"/>
</dbReference>
<comment type="subcellular location">
    <subcellularLocation>
        <location evidence="1">Mitochondrion inner membrane</location>
        <topology evidence="1">Peripheral membrane protein</topology>
        <orientation evidence="1">Intermembrane side</orientation>
    </subcellularLocation>
</comment>